<sequence length="64" mass="7203">MYSRTQNENGSFNTRCLDCLMTIASCVDTEKELDEREAHHLCPEKALAQLLAQNRAAVIHAARN</sequence>
<protein>
    <submittedName>
        <fullName evidence="1">Uncharacterized protein</fullName>
    </submittedName>
</protein>
<dbReference type="Proteomes" id="UP000239735">
    <property type="component" value="Unassembled WGS sequence"/>
</dbReference>
<gene>
    <name evidence="1" type="ORF">SBA5_160055</name>
</gene>
<reference evidence="2" key="1">
    <citation type="submission" date="2018-02" db="EMBL/GenBank/DDBJ databases">
        <authorList>
            <person name="Hausmann B."/>
        </authorList>
    </citation>
    <scope>NUCLEOTIDE SEQUENCE [LARGE SCALE GENOMIC DNA]</scope>
    <source>
        <strain evidence="2">Peat soil MAG SbA5</strain>
    </source>
</reference>
<name>A0A2N9L5Q9_9BACT</name>
<evidence type="ECO:0000313" key="1">
    <source>
        <dbReference type="EMBL" id="SPE18571.1"/>
    </source>
</evidence>
<evidence type="ECO:0000313" key="2">
    <source>
        <dbReference type="Proteomes" id="UP000239735"/>
    </source>
</evidence>
<dbReference type="AlphaFoldDB" id="A0A2N9L5Q9"/>
<dbReference type="EMBL" id="OKRB01000068">
    <property type="protein sequence ID" value="SPE18571.1"/>
    <property type="molecule type" value="Genomic_DNA"/>
</dbReference>
<proteinExistence type="predicted"/>
<dbReference type="OrthoDB" id="9912775at2"/>
<organism evidence="1 2">
    <name type="scientific">Candidatus Sulfuritelmatomonas gaucii</name>
    <dbReference type="NCBI Taxonomy" id="2043161"/>
    <lineage>
        <taxon>Bacteria</taxon>
        <taxon>Pseudomonadati</taxon>
        <taxon>Acidobacteriota</taxon>
        <taxon>Terriglobia</taxon>
        <taxon>Terriglobales</taxon>
        <taxon>Acidobacteriaceae</taxon>
        <taxon>Candidatus Sulfuritelmatomonas</taxon>
    </lineage>
</organism>
<accession>A0A2N9L5Q9</accession>